<dbReference type="GeneID" id="20818830"/>
<evidence type="ECO:0000313" key="3">
    <source>
        <dbReference type="EMBL" id="ETV66740.1"/>
    </source>
</evidence>
<dbReference type="OrthoDB" id="86783at2759"/>
<reference evidence="3" key="1">
    <citation type="submission" date="2013-12" db="EMBL/GenBank/DDBJ databases">
        <title>The Genome Sequence of Aphanomyces astaci APO3.</title>
        <authorList>
            <consortium name="The Broad Institute Genomics Platform"/>
            <person name="Russ C."/>
            <person name="Tyler B."/>
            <person name="van West P."/>
            <person name="Dieguez-Uribeondo J."/>
            <person name="Young S.K."/>
            <person name="Zeng Q."/>
            <person name="Gargeya S."/>
            <person name="Fitzgerald M."/>
            <person name="Abouelleil A."/>
            <person name="Alvarado L."/>
            <person name="Chapman S.B."/>
            <person name="Gainer-Dewar J."/>
            <person name="Goldberg J."/>
            <person name="Griggs A."/>
            <person name="Gujja S."/>
            <person name="Hansen M."/>
            <person name="Howarth C."/>
            <person name="Imamovic A."/>
            <person name="Ireland A."/>
            <person name="Larimer J."/>
            <person name="McCowan C."/>
            <person name="Murphy C."/>
            <person name="Pearson M."/>
            <person name="Poon T.W."/>
            <person name="Priest M."/>
            <person name="Roberts A."/>
            <person name="Saif S."/>
            <person name="Shea T."/>
            <person name="Sykes S."/>
            <person name="Wortman J."/>
            <person name="Nusbaum C."/>
            <person name="Birren B."/>
        </authorList>
    </citation>
    <scope>NUCLEOTIDE SEQUENCE [LARGE SCALE GENOMIC DNA]</scope>
    <source>
        <strain evidence="3">APO3</strain>
    </source>
</reference>
<keyword evidence="2" id="KW-1133">Transmembrane helix</keyword>
<evidence type="ECO:0000256" key="2">
    <source>
        <dbReference type="SAM" id="Phobius"/>
    </source>
</evidence>
<keyword evidence="2" id="KW-0812">Transmembrane</keyword>
<dbReference type="RefSeq" id="XP_009843716.1">
    <property type="nucleotide sequence ID" value="XM_009845414.1"/>
</dbReference>
<feature type="compositionally biased region" description="Polar residues" evidence="1">
    <location>
        <begin position="12"/>
        <end position="33"/>
    </location>
</feature>
<name>W4FH14_APHAT</name>
<keyword evidence="2" id="KW-0472">Membrane</keyword>
<proteinExistence type="predicted"/>
<feature type="transmembrane region" description="Helical" evidence="2">
    <location>
        <begin position="311"/>
        <end position="331"/>
    </location>
</feature>
<dbReference type="VEuPathDB" id="FungiDB:H257_16834"/>
<gene>
    <name evidence="3" type="ORF">H257_16834</name>
</gene>
<feature type="transmembrane region" description="Helical" evidence="2">
    <location>
        <begin position="122"/>
        <end position="142"/>
    </location>
</feature>
<organism evidence="3">
    <name type="scientific">Aphanomyces astaci</name>
    <name type="common">Crayfish plague agent</name>
    <dbReference type="NCBI Taxonomy" id="112090"/>
    <lineage>
        <taxon>Eukaryota</taxon>
        <taxon>Sar</taxon>
        <taxon>Stramenopiles</taxon>
        <taxon>Oomycota</taxon>
        <taxon>Saprolegniomycetes</taxon>
        <taxon>Saprolegniales</taxon>
        <taxon>Verrucalvaceae</taxon>
        <taxon>Aphanomyces</taxon>
    </lineage>
</organism>
<feature type="transmembrane region" description="Helical" evidence="2">
    <location>
        <begin position="375"/>
        <end position="399"/>
    </location>
</feature>
<feature type="transmembrane region" description="Helical" evidence="2">
    <location>
        <begin position="281"/>
        <end position="304"/>
    </location>
</feature>
<feature type="region of interest" description="Disordered" evidence="1">
    <location>
        <begin position="1"/>
        <end position="36"/>
    </location>
</feature>
<sequence length="409" mass="46075">MDSTGQGGDSPSCKSQPAASLSATPSRPSQNLETEPLLAPCDTVYITLDSKEYPSPQAPINDDPCDQVPTLRSKVLQFVDSNAFSRWIVSQWNETFAFESLCVRTTFRNGGVPSYSWQGLPLIYAAILVGIAVAVVADGLTYKIDDDDDDDDDDNNKRKWQRRPSSTDISDAIHQYTWYHVLVAVLVFNACYALAAYRENLQGWRRHLQMTKAMCVVSAQVLFFLKMFGAFHGSWLWVAAPVVPWTALLALRLQWQTLVGLTAIQAAYKLSSENTAETDQWSWALVFVPIWVLLVLIASLWLLLRRSSYGVVYYWLPQVFGFFFVAVPWVIKMQVYPEVDAYATKNPSANATAGGPGQPVIVLDDDDDDPFAFRYWWLLLVWAVPVVFFAFHLVITALYKTFAARQQHI</sequence>
<protein>
    <submittedName>
        <fullName evidence="3">Uncharacterized protein</fullName>
    </submittedName>
</protein>
<dbReference type="AlphaFoldDB" id="W4FH14"/>
<dbReference type="EMBL" id="KI913206">
    <property type="protein sequence ID" value="ETV66740.1"/>
    <property type="molecule type" value="Genomic_DNA"/>
</dbReference>
<accession>W4FH14</accession>
<feature type="transmembrane region" description="Helical" evidence="2">
    <location>
        <begin position="216"/>
        <end position="238"/>
    </location>
</feature>
<evidence type="ECO:0000256" key="1">
    <source>
        <dbReference type="SAM" id="MobiDB-lite"/>
    </source>
</evidence>
<feature type="transmembrane region" description="Helical" evidence="2">
    <location>
        <begin position="176"/>
        <end position="195"/>
    </location>
</feature>